<dbReference type="RefSeq" id="WP_084282072.1">
    <property type="nucleotide sequence ID" value="NZ_FWXJ01000001.1"/>
</dbReference>
<gene>
    <name evidence="3" type="ORF">SAMN06296008_101285</name>
</gene>
<dbReference type="AlphaFoldDB" id="A0A1W1Y4Y9"/>
<feature type="transmembrane region" description="Helical" evidence="1">
    <location>
        <begin position="70"/>
        <end position="91"/>
    </location>
</feature>
<proteinExistence type="predicted"/>
<feature type="transmembrane region" description="Helical" evidence="1">
    <location>
        <begin position="27"/>
        <end position="49"/>
    </location>
</feature>
<dbReference type="Proteomes" id="UP000192708">
    <property type="component" value="Unassembled WGS sequence"/>
</dbReference>
<organism evidence="3 4">
    <name type="scientific">Polynucleobacter kasalickyi</name>
    <dbReference type="NCBI Taxonomy" id="1938817"/>
    <lineage>
        <taxon>Bacteria</taxon>
        <taxon>Pseudomonadati</taxon>
        <taxon>Pseudomonadota</taxon>
        <taxon>Betaproteobacteria</taxon>
        <taxon>Burkholderiales</taxon>
        <taxon>Burkholderiaceae</taxon>
        <taxon>Polynucleobacter</taxon>
    </lineage>
</organism>
<feature type="transmembrane region" description="Helical" evidence="1">
    <location>
        <begin position="143"/>
        <end position="163"/>
    </location>
</feature>
<protein>
    <recommendedName>
        <fullName evidence="2">DUF6644 domain-containing protein</fullName>
    </recommendedName>
</protein>
<keyword evidence="1" id="KW-0472">Membrane</keyword>
<accession>A0A1W1Y4Y9</accession>
<keyword evidence="4" id="KW-1185">Reference proteome</keyword>
<feature type="transmembrane region" description="Helical" evidence="1">
    <location>
        <begin position="103"/>
        <end position="122"/>
    </location>
</feature>
<reference evidence="3 4" key="1">
    <citation type="submission" date="2017-04" db="EMBL/GenBank/DDBJ databases">
        <authorList>
            <person name="Afonso C.L."/>
            <person name="Miller P.J."/>
            <person name="Scott M.A."/>
            <person name="Spackman E."/>
            <person name="Goraichik I."/>
            <person name="Dimitrov K.M."/>
            <person name="Suarez D.L."/>
            <person name="Swayne D.E."/>
        </authorList>
    </citation>
    <scope>NUCLEOTIDE SEQUENCE [LARGE SCALE GENOMIC DNA]</scope>
    <source>
        <strain evidence="3 4">VK13</strain>
    </source>
</reference>
<evidence type="ECO:0000313" key="3">
    <source>
        <dbReference type="EMBL" id="SMC30798.1"/>
    </source>
</evidence>
<dbReference type="InterPro" id="IPR046586">
    <property type="entry name" value="DUF6644"/>
</dbReference>
<dbReference type="Pfam" id="PF20349">
    <property type="entry name" value="DUF6644"/>
    <property type="match status" value="1"/>
</dbReference>
<dbReference type="STRING" id="1938817.SAMN06296008_101285"/>
<keyword evidence="1" id="KW-0812">Transmembrane</keyword>
<keyword evidence="1" id="KW-1133">Transmembrane helix</keyword>
<dbReference type="EMBL" id="FWXJ01000001">
    <property type="protein sequence ID" value="SMC30798.1"/>
    <property type="molecule type" value="Genomic_DNA"/>
</dbReference>
<dbReference type="OrthoDB" id="118399at2"/>
<name>A0A1W1Y4Y9_9BURK</name>
<evidence type="ECO:0000259" key="2">
    <source>
        <dbReference type="Pfam" id="PF20349"/>
    </source>
</evidence>
<evidence type="ECO:0000256" key="1">
    <source>
        <dbReference type="SAM" id="Phobius"/>
    </source>
</evidence>
<evidence type="ECO:0000313" key="4">
    <source>
        <dbReference type="Proteomes" id="UP000192708"/>
    </source>
</evidence>
<feature type="domain" description="DUF6644" evidence="2">
    <location>
        <begin position="30"/>
        <end position="164"/>
    </location>
</feature>
<sequence>MINPFLKQLSLTIEQTAMSQSLQGVEWVVAVVQTIHIFAVCTLMTAMMLSNFKALGVLKRGHVLYPLASALKGPAHIALFILLLTGLVMIIGEPARALLNPIFQLKMLLLLVATVCSVNVAIQQKKFENNFFSNSGNNLLQKLLALIAISLWISILFAGRWIAYT</sequence>